<evidence type="ECO:0000313" key="3">
    <source>
        <dbReference type="Proteomes" id="UP000000311"/>
    </source>
</evidence>
<evidence type="ECO:0000313" key="2">
    <source>
        <dbReference type="EMBL" id="EFN62935.1"/>
    </source>
</evidence>
<organism evidence="3">
    <name type="scientific">Camponotus floridanus</name>
    <name type="common">Florida carpenter ant</name>
    <dbReference type="NCBI Taxonomy" id="104421"/>
    <lineage>
        <taxon>Eukaryota</taxon>
        <taxon>Metazoa</taxon>
        <taxon>Ecdysozoa</taxon>
        <taxon>Arthropoda</taxon>
        <taxon>Hexapoda</taxon>
        <taxon>Insecta</taxon>
        <taxon>Pterygota</taxon>
        <taxon>Neoptera</taxon>
        <taxon>Endopterygota</taxon>
        <taxon>Hymenoptera</taxon>
        <taxon>Apocrita</taxon>
        <taxon>Aculeata</taxon>
        <taxon>Formicoidea</taxon>
        <taxon>Formicidae</taxon>
        <taxon>Formicinae</taxon>
        <taxon>Camponotus</taxon>
    </lineage>
</organism>
<dbReference type="Proteomes" id="UP000000311">
    <property type="component" value="Unassembled WGS sequence"/>
</dbReference>
<keyword evidence="3" id="KW-1185">Reference proteome</keyword>
<evidence type="ECO:0000256" key="1">
    <source>
        <dbReference type="SAM" id="MobiDB-lite"/>
    </source>
</evidence>
<dbReference type="EMBL" id="GL442820">
    <property type="protein sequence ID" value="EFN62935.1"/>
    <property type="molecule type" value="Genomic_DNA"/>
</dbReference>
<proteinExistence type="predicted"/>
<accession>E2AUH6</accession>
<feature type="compositionally biased region" description="Polar residues" evidence="1">
    <location>
        <begin position="19"/>
        <end position="33"/>
    </location>
</feature>
<reference evidence="2 3" key="1">
    <citation type="journal article" date="2010" name="Science">
        <title>Genomic comparison of the ants Camponotus floridanus and Harpegnathos saltator.</title>
        <authorList>
            <person name="Bonasio R."/>
            <person name="Zhang G."/>
            <person name="Ye C."/>
            <person name="Mutti N.S."/>
            <person name="Fang X."/>
            <person name="Qin N."/>
            <person name="Donahue G."/>
            <person name="Yang P."/>
            <person name="Li Q."/>
            <person name="Li C."/>
            <person name="Zhang P."/>
            <person name="Huang Z."/>
            <person name="Berger S.L."/>
            <person name="Reinberg D."/>
            <person name="Wang J."/>
            <person name="Liebig J."/>
        </authorList>
    </citation>
    <scope>NUCLEOTIDE SEQUENCE [LARGE SCALE GENOMIC DNA]</scope>
    <source>
        <strain evidence="3">C129</strain>
    </source>
</reference>
<protein>
    <submittedName>
        <fullName evidence="2">Uncharacterized protein</fullName>
    </submittedName>
</protein>
<gene>
    <name evidence="2" type="ORF">EAG_15828</name>
</gene>
<feature type="region of interest" description="Disordered" evidence="1">
    <location>
        <begin position="1"/>
        <end position="33"/>
    </location>
</feature>
<sequence length="462" mass="52750">MRLLRCGSAVKDEEENRSKSVVPTGNRYQPHRTNVSERCTKIFRRRTGESRLTPTIRDKIRMQRGEDEQQRGDVCSLQRRTRPRPLEILSSSAVNREVGSFPSSEVNRALKTTTTFSLFRVVHILFKIEFQIVHLFFTFILEWRSFDNIARSRKKKEAEDGGAKRDGELGQQPISAIIPADNTAVFSIFSSRRAARRGGECRGKWRTRGDDYVEPLSRRSPIHLYEEDAPQLSDIESFRCRPPLDTLRRHVYEILTNDASLLLLLAEILLKQPCIDLDRHCCRVNHISRRTGDIKTETGNLVKHCVVSRLTPDLPAKIHRREERRIEFINNIRQMSYFNLKSRVEFLGHIRDAGPSRYLARLVRGGGRGLIVLDRLGMGGCTRNVIASALILQFVVFLLIQDSMSPDETSFRESSSSLSRMSFYLFLLCCAEDLPLLPSVCYGMHGGPETGNTTAGLENLRT</sequence>
<name>E2AUH6_CAMFO</name>
<dbReference type="AlphaFoldDB" id="E2AUH6"/>
<dbReference type="InParanoid" id="E2AUH6"/>